<feature type="region of interest" description="Disordered" evidence="1">
    <location>
        <begin position="632"/>
        <end position="659"/>
    </location>
</feature>
<evidence type="ECO:0000313" key="3">
    <source>
        <dbReference type="Proteomes" id="UP000252355"/>
    </source>
</evidence>
<reference evidence="2 3" key="1">
    <citation type="submission" date="2018-05" db="EMBL/GenBank/DDBJ databases">
        <title>A metagenomic window into the 2 km-deep terrestrial subsurface aquifer revealed taxonomically and functionally diverse microbial community comprising novel uncultured bacterial lineages.</title>
        <authorList>
            <person name="Kadnikov V.V."/>
            <person name="Mardanov A.V."/>
            <person name="Beletsky A.V."/>
            <person name="Banks D."/>
            <person name="Pimenov N.V."/>
            <person name="Frank Y.A."/>
            <person name="Karnachuk O.V."/>
            <person name="Ravin N.V."/>
        </authorList>
    </citation>
    <scope>NUCLEOTIDE SEQUENCE [LARGE SCALE GENOMIC DNA]</scope>
    <source>
        <strain evidence="2">BY5</strain>
    </source>
</reference>
<evidence type="ECO:0000313" key="2">
    <source>
        <dbReference type="EMBL" id="RCK78317.1"/>
    </source>
</evidence>
<sequence length="768" mass="81694">MNSSSPKGPRPLAVLLAFICSVFLTGCGGGGGGGSGFISPTGPTPTTTGTVEGYVSTARLNPAGRANLAAAITAPARGAQVQLFALAPDTGAEVLLGSTSTDDQGYYQLTFTSNLAILRNLIVRATANGTSFAALLPKVENGRMVRAPTMDPDSELPVKIVLEAAKVGKHHDLNLGELLAILPPTALKELETKIAELVRNLVAREQAKQQKFGARLPQLRQLAFDLQQRINEAIEKGELSAAEGWKLFTRELAARAEKLGFSAADLQTLDDLDQTFVFEPFRPDFADLDDYETIAADRLKERKLRFLGLVAESVKILAGAKAQTSYTEFFALVDKISAALQAARTPADIHRFFTDNGQMFLTFGKYLSSALLEVKFTPDLVRRVFAIPVPAYGFGIAEMAGPAYRKEAGAGTAVPSRDQMQTVMAPQGDPAGRALGFLKLQEEFLARLIEEVQRVAREAALALTPEQAKAVAYIIWAQSEENLNFPPPPVPGEPDPYPITLAGKVEALASPVTETVGSGNSAKTFKFTHQLVGTDFCTILAGPSTMSSSGGTEPGFAPGPVPPTVLAYLAQGAEKITLVKMAADGQTSKSLVDLADLTGYEFLEIEGMVVKSPYQPMPMPMPVEPSDPILLIGLNNSHSQGSSGVSSSGSGSSEPGDPGLIPDYEVGPIYLVVTVARVLPPPPPPPSEFQGITGKVLQAYAGAKPVPGMYVFSCSLEKYDGAILVPPYTGLDTVTQLSLAKWVNQTVTISGILFTEGERKTIQLWEIK</sequence>
<dbReference type="AlphaFoldDB" id="A0A367ZKD4"/>
<name>A0A367ZKD4_9BACT</name>
<dbReference type="Proteomes" id="UP000252355">
    <property type="component" value="Unassembled WGS sequence"/>
</dbReference>
<organism evidence="2 3">
    <name type="scientific">Candidatus Ozemobacter sibiricus</name>
    <dbReference type="NCBI Taxonomy" id="2268124"/>
    <lineage>
        <taxon>Bacteria</taxon>
        <taxon>Candidatus Ozemobacteria</taxon>
        <taxon>Candidatus Ozemobacterales</taxon>
        <taxon>Candidatus Ozemobacteraceae</taxon>
        <taxon>Candidatus Ozemobacter</taxon>
    </lineage>
</organism>
<evidence type="ECO:0000256" key="1">
    <source>
        <dbReference type="SAM" id="MobiDB-lite"/>
    </source>
</evidence>
<accession>A0A367ZKD4</accession>
<gene>
    <name evidence="2" type="ORF">OZSIB_1559</name>
</gene>
<comment type="caution">
    <text evidence="2">The sequence shown here is derived from an EMBL/GenBank/DDBJ whole genome shotgun (WGS) entry which is preliminary data.</text>
</comment>
<dbReference type="EMBL" id="QOQW01000024">
    <property type="protein sequence ID" value="RCK78317.1"/>
    <property type="molecule type" value="Genomic_DNA"/>
</dbReference>
<protein>
    <submittedName>
        <fullName evidence="2">Uncharacterized protein</fullName>
    </submittedName>
</protein>
<feature type="compositionally biased region" description="Low complexity" evidence="1">
    <location>
        <begin position="637"/>
        <end position="653"/>
    </location>
</feature>
<proteinExistence type="predicted"/>
<dbReference type="PROSITE" id="PS51257">
    <property type="entry name" value="PROKAR_LIPOPROTEIN"/>
    <property type="match status" value="1"/>
</dbReference>